<dbReference type="InterPro" id="IPR050172">
    <property type="entry name" value="SsuD_RutA_monooxygenase"/>
</dbReference>
<comment type="caution">
    <text evidence="6">The sequence shown here is derived from an EMBL/GenBank/DDBJ whole genome shotgun (WGS) entry which is preliminary data.</text>
</comment>
<evidence type="ECO:0000256" key="2">
    <source>
        <dbReference type="ARBA" id="ARBA00022643"/>
    </source>
</evidence>
<evidence type="ECO:0000259" key="5">
    <source>
        <dbReference type="Pfam" id="PF00296"/>
    </source>
</evidence>
<dbReference type="Pfam" id="PF00296">
    <property type="entry name" value="Bac_luciferase"/>
    <property type="match status" value="1"/>
</dbReference>
<gene>
    <name evidence="6" type="ORF">BJ987_002786</name>
</gene>
<keyword evidence="1" id="KW-0285">Flavoprotein</keyword>
<dbReference type="Proteomes" id="UP001519325">
    <property type="component" value="Unassembled WGS sequence"/>
</dbReference>
<dbReference type="Gene3D" id="3.20.20.30">
    <property type="entry name" value="Luciferase-like domain"/>
    <property type="match status" value="1"/>
</dbReference>
<evidence type="ECO:0000313" key="7">
    <source>
        <dbReference type="Proteomes" id="UP001519325"/>
    </source>
</evidence>
<dbReference type="NCBIfam" id="TIGR03560">
    <property type="entry name" value="F420_Rv1855c"/>
    <property type="match status" value="1"/>
</dbReference>
<name>A0ABS4QDW3_9NOCA</name>
<dbReference type="EMBL" id="JAGGMR010000001">
    <property type="protein sequence ID" value="MBP2189885.1"/>
    <property type="molecule type" value="Genomic_DNA"/>
</dbReference>
<sequence>MTNTAERAIVRLGYQMPDFNFGGPVDKLFPTVIAQAQEAERAGFDTVFLTDHFYQRFGPPHGPTLEAYTALAGIATTTDRIQLSTLVTGNTYRNPALLAKIVTTLDVVSQGRAMLGIGAGWFELEHKSYGYEFGSFTERFEKLDEALQIIRSMLRGARPSFEGKWYRVANAINEPRIRDDLPIMLGGAGEKKTFALAARYADHLSIGCDAVELPGKLEALQRRCDEIGRDRSTLEVSYLAFVAMDESSASAHRAVDEMFARRVGDPDKVDQVRGGMAGRLFLGSPDEVAEQIQQQVLDLGVDGLIINMVANGHQPGVIELAGKTLSPLVSTE</sequence>
<evidence type="ECO:0000313" key="6">
    <source>
        <dbReference type="EMBL" id="MBP2189885.1"/>
    </source>
</evidence>
<evidence type="ECO:0000256" key="3">
    <source>
        <dbReference type="ARBA" id="ARBA00023002"/>
    </source>
</evidence>
<keyword evidence="4" id="KW-0503">Monooxygenase</keyword>
<reference evidence="6 7" key="1">
    <citation type="submission" date="2021-03" db="EMBL/GenBank/DDBJ databases">
        <title>Sequencing the genomes of 1000 actinobacteria strains.</title>
        <authorList>
            <person name="Klenk H.-P."/>
        </authorList>
    </citation>
    <scope>NUCLEOTIDE SEQUENCE [LARGE SCALE GENOMIC DNA]</scope>
    <source>
        <strain evidence="6 7">DSM 45516</strain>
    </source>
</reference>
<keyword evidence="3" id="KW-0560">Oxidoreductase</keyword>
<dbReference type="SUPFAM" id="SSF51679">
    <property type="entry name" value="Bacterial luciferase-like"/>
    <property type="match status" value="1"/>
</dbReference>
<dbReference type="InterPro" id="IPR036661">
    <property type="entry name" value="Luciferase-like_sf"/>
</dbReference>
<feature type="domain" description="Luciferase-like" evidence="5">
    <location>
        <begin position="13"/>
        <end position="302"/>
    </location>
</feature>
<evidence type="ECO:0000256" key="1">
    <source>
        <dbReference type="ARBA" id="ARBA00022630"/>
    </source>
</evidence>
<dbReference type="PANTHER" id="PTHR42847">
    <property type="entry name" value="ALKANESULFONATE MONOOXYGENASE"/>
    <property type="match status" value="1"/>
</dbReference>
<organism evidence="6 7">
    <name type="scientific">Nocardia goodfellowii</name>
    <dbReference type="NCBI Taxonomy" id="882446"/>
    <lineage>
        <taxon>Bacteria</taxon>
        <taxon>Bacillati</taxon>
        <taxon>Actinomycetota</taxon>
        <taxon>Actinomycetes</taxon>
        <taxon>Mycobacteriales</taxon>
        <taxon>Nocardiaceae</taxon>
        <taxon>Nocardia</taxon>
    </lineage>
</organism>
<keyword evidence="2" id="KW-0288">FMN</keyword>
<proteinExistence type="predicted"/>
<keyword evidence="7" id="KW-1185">Reference proteome</keyword>
<accession>A0ABS4QDW3</accession>
<dbReference type="RefSeq" id="WP_209889221.1">
    <property type="nucleotide sequence ID" value="NZ_JAGGMR010000001.1"/>
</dbReference>
<dbReference type="PANTHER" id="PTHR42847:SF8">
    <property type="entry name" value="CONSERVED PROTEIN"/>
    <property type="match status" value="1"/>
</dbReference>
<dbReference type="InterPro" id="IPR019952">
    <property type="entry name" value="F420_OxRdatse_Rv1855c_pred"/>
</dbReference>
<evidence type="ECO:0000256" key="4">
    <source>
        <dbReference type="ARBA" id="ARBA00023033"/>
    </source>
</evidence>
<dbReference type="InterPro" id="IPR011251">
    <property type="entry name" value="Luciferase-like_dom"/>
</dbReference>
<protein>
    <submittedName>
        <fullName evidence="6">F420-dependent oxidoreductase-like protein</fullName>
    </submittedName>
</protein>